<dbReference type="PANTHER" id="PTHR33164">
    <property type="entry name" value="TRANSCRIPTIONAL REGULATOR, MARR FAMILY"/>
    <property type="match status" value="1"/>
</dbReference>
<accession>A0ABX1SB31</accession>
<name>A0ABX1SB31_9PSEU</name>
<evidence type="ECO:0000259" key="1">
    <source>
        <dbReference type="PROSITE" id="PS50995"/>
    </source>
</evidence>
<sequence length="137" mass="15280">MRRADLTLQTVKEPPLREVGVPGSHYAVLVSLQATPGLTGAELARLMGITPQAVALLVGKLADRGLVERRAHPRHRSVQELHLTDVGRNELIKAEHIVSDLERHIRESLGIRRYRQLRALLGQVMDDLPNWDPPQVG</sequence>
<dbReference type="Proteomes" id="UP000820669">
    <property type="component" value="Unassembled WGS sequence"/>
</dbReference>
<organism evidence="2 3">
    <name type="scientific">Pseudonocardia acidicola</name>
    <dbReference type="NCBI Taxonomy" id="2724939"/>
    <lineage>
        <taxon>Bacteria</taxon>
        <taxon>Bacillati</taxon>
        <taxon>Actinomycetota</taxon>
        <taxon>Actinomycetes</taxon>
        <taxon>Pseudonocardiales</taxon>
        <taxon>Pseudonocardiaceae</taxon>
        <taxon>Pseudonocardia</taxon>
    </lineage>
</organism>
<dbReference type="EMBL" id="JAAXLA010000026">
    <property type="protein sequence ID" value="NMH98756.1"/>
    <property type="molecule type" value="Genomic_DNA"/>
</dbReference>
<keyword evidence="3" id="KW-1185">Reference proteome</keyword>
<dbReference type="Pfam" id="PF12802">
    <property type="entry name" value="MarR_2"/>
    <property type="match status" value="1"/>
</dbReference>
<proteinExistence type="predicted"/>
<dbReference type="Gene3D" id="1.10.10.10">
    <property type="entry name" value="Winged helix-like DNA-binding domain superfamily/Winged helix DNA-binding domain"/>
    <property type="match status" value="1"/>
</dbReference>
<dbReference type="SUPFAM" id="SSF46785">
    <property type="entry name" value="Winged helix' DNA-binding domain"/>
    <property type="match status" value="1"/>
</dbReference>
<dbReference type="InterPro" id="IPR036390">
    <property type="entry name" value="WH_DNA-bd_sf"/>
</dbReference>
<dbReference type="PANTHER" id="PTHR33164:SF43">
    <property type="entry name" value="HTH-TYPE TRANSCRIPTIONAL REPRESSOR YETL"/>
    <property type="match status" value="1"/>
</dbReference>
<dbReference type="InterPro" id="IPR000835">
    <property type="entry name" value="HTH_MarR-typ"/>
</dbReference>
<dbReference type="InterPro" id="IPR036388">
    <property type="entry name" value="WH-like_DNA-bd_sf"/>
</dbReference>
<feature type="domain" description="HTH marR-type" evidence="1">
    <location>
        <begin position="1"/>
        <end position="126"/>
    </location>
</feature>
<dbReference type="PROSITE" id="PS50995">
    <property type="entry name" value="HTH_MARR_2"/>
    <property type="match status" value="1"/>
</dbReference>
<protein>
    <submittedName>
        <fullName evidence="2">Winged helix-turn-helix transcriptional regulator</fullName>
    </submittedName>
</protein>
<evidence type="ECO:0000313" key="2">
    <source>
        <dbReference type="EMBL" id="NMH98756.1"/>
    </source>
</evidence>
<reference evidence="2 3" key="1">
    <citation type="submission" date="2020-04" db="EMBL/GenBank/DDBJ databases">
        <authorList>
            <person name="Klaysubun C."/>
            <person name="Duangmal K."/>
            <person name="Lipun K."/>
        </authorList>
    </citation>
    <scope>NUCLEOTIDE SEQUENCE [LARGE SCALE GENOMIC DNA]</scope>
    <source>
        <strain evidence="2 3">K10HN5</strain>
    </source>
</reference>
<comment type="caution">
    <text evidence="2">The sequence shown here is derived from an EMBL/GenBank/DDBJ whole genome shotgun (WGS) entry which is preliminary data.</text>
</comment>
<evidence type="ECO:0000313" key="3">
    <source>
        <dbReference type="Proteomes" id="UP000820669"/>
    </source>
</evidence>
<gene>
    <name evidence="2" type="ORF">HF526_15785</name>
</gene>
<dbReference type="SMART" id="SM00347">
    <property type="entry name" value="HTH_MARR"/>
    <property type="match status" value="1"/>
</dbReference>
<dbReference type="InterPro" id="IPR039422">
    <property type="entry name" value="MarR/SlyA-like"/>
</dbReference>